<sequence length="197" mass="22167">MPDPDVDALLTAYRLKDEGRTGWELRNVDDPESVAGHSWGVALLTLAYAGDAGVDADRALRLAVLHDVGEAELGDVPTRADPNHQPDVSPEEKERRERQTVESLAAALGDDLFDDWDAYERRDSPEARFVKDMDLVDMCVQALYYEQERRYDADADAAFTEYDRLDEFFATADGKFSTGVGRDLYERVRAVYDAEKP</sequence>
<dbReference type="InterPro" id="IPR003607">
    <property type="entry name" value="HD/PDEase_dom"/>
</dbReference>
<dbReference type="InterPro" id="IPR039356">
    <property type="entry name" value="YfbR/HDDC2"/>
</dbReference>
<comment type="subunit">
    <text evidence="4">Homodimer.</text>
</comment>
<dbReference type="GO" id="GO:0046872">
    <property type="term" value="F:metal ion binding"/>
    <property type="evidence" value="ECO:0007669"/>
    <property type="project" value="UniProtKB-KW"/>
</dbReference>
<dbReference type="PANTHER" id="PTHR11845">
    <property type="entry name" value="5'-DEOXYNUCLEOTIDASE HDDC2"/>
    <property type="match status" value="1"/>
</dbReference>
<dbReference type="SMART" id="SM00471">
    <property type="entry name" value="HDc"/>
    <property type="match status" value="1"/>
</dbReference>
<evidence type="ECO:0000256" key="1">
    <source>
        <dbReference type="ARBA" id="ARBA00001638"/>
    </source>
</evidence>
<evidence type="ECO:0000256" key="2">
    <source>
        <dbReference type="ARBA" id="ARBA00001936"/>
    </source>
</evidence>
<dbReference type="PANTHER" id="PTHR11845:SF13">
    <property type="entry name" value="5'-DEOXYNUCLEOTIDASE HDDC2"/>
    <property type="match status" value="1"/>
</dbReference>
<reference evidence="10 11" key="1">
    <citation type="submission" date="2019-12" db="EMBL/GenBank/DDBJ databases">
        <title>Isolation and characterization of three novel carbon monoxide-oxidizing members of Halobacteria from salione crusts and soils.</title>
        <authorList>
            <person name="Myers M.R."/>
            <person name="King G.M."/>
        </authorList>
    </citation>
    <scope>NUCLEOTIDE SEQUENCE [LARGE SCALE GENOMIC DNA]</scope>
    <source>
        <strain evidence="10 11">PCN9</strain>
    </source>
</reference>
<dbReference type="OrthoDB" id="46088at2157"/>
<name>A0A6B0SKR9_9EURY</name>
<comment type="catalytic activity">
    <reaction evidence="1">
        <text>a 2'-deoxyribonucleoside 5'-phosphate + H2O = a 2'-deoxyribonucleoside + phosphate</text>
        <dbReference type="Rhea" id="RHEA:36167"/>
        <dbReference type="ChEBI" id="CHEBI:15377"/>
        <dbReference type="ChEBI" id="CHEBI:18274"/>
        <dbReference type="ChEBI" id="CHEBI:43474"/>
        <dbReference type="ChEBI" id="CHEBI:65317"/>
        <dbReference type="EC" id="3.1.3.89"/>
    </reaction>
</comment>
<accession>A0A6B0SKR9</accession>
<dbReference type="InterPro" id="IPR006674">
    <property type="entry name" value="HD_domain"/>
</dbReference>
<dbReference type="RefSeq" id="WP_159525692.1">
    <property type="nucleotide sequence ID" value="NZ_WUUU01000029.1"/>
</dbReference>
<evidence type="ECO:0000256" key="6">
    <source>
        <dbReference type="ARBA" id="ARBA00022723"/>
    </source>
</evidence>
<organism evidence="10 11">
    <name type="scientific">Halobacterium bonnevillei</name>
    <dbReference type="NCBI Taxonomy" id="2692200"/>
    <lineage>
        <taxon>Archaea</taxon>
        <taxon>Methanobacteriati</taxon>
        <taxon>Methanobacteriota</taxon>
        <taxon>Stenosarchaea group</taxon>
        <taxon>Halobacteria</taxon>
        <taxon>Halobacteriales</taxon>
        <taxon>Halobacteriaceae</taxon>
        <taxon>Halobacterium</taxon>
    </lineage>
</organism>
<comment type="cofactor">
    <cofactor evidence="3">
        <name>Co(2+)</name>
        <dbReference type="ChEBI" id="CHEBI:48828"/>
    </cofactor>
</comment>
<dbReference type="Pfam" id="PF13023">
    <property type="entry name" value="HD_3"/>
    <property type="match status" value="1"/>
</dbReference>
<evidence type="ECO:0000259" key="9">
    <source>
        <dbReference type="SMART" id="SM00471"/>
    </source>
</evidence>
<proteinExistence type="predicted"/>
<comment type="caution">
    <text evidence="10">The sequence shown here is derived from an EMBL/GenBank/DDBJ whole genome shotgun (WGS) entry which is preliminary data.</text>
</comment>
<evidence type="ECO:0000256" key="7">
    <source>
        <dbReference type="ARBA" id="ARBA00022801"/>
    </source>
</evidence>
<keyword evidence="6" id="KW-0479">Metal-binding</keyword>
<evidence type="ECO:0000256" key="5">
    <source>
        <dbReference type="ARBA" id="ARBA00012964"/>
    </source>
</evidence>
<dbReference type="SUPFAM" id="SSF109604">
    <property type="entry name" value="HD-domain/PDEase-like"/>
    <property type="match status" value="1"/>
</dbReference>
<evidence type="ECO:0000256" key="4">
    <source>
        <dbReference type="ARBA" id="ARBA00011738"/>
    </source>
</evidence>
<keyword evidence="11" id="KW-1185">Reference proteome</keyword>
<feature type="region of interest" description="Disordered" evidence="8">
    <location>
        <begin position="73"/>
        <end position="101"/>
    </location>
</feature>
<dbReference type="EC" id="3.1.3.89" evidence="5"/>
<evidence type="ECO:0000256" key="8">
    <source>
        <dbReference type="SAM" id="MobiDB-lite"/>
    </source>
</evidence>
<feature type="compositionally biased region" description="Basic and acidic residues" evidence="8">
    <location>
        <begin position="90"/>
        <end position="100"/>
    </location>
</feature>
<dbReference type="AlphaFoldDB" id="A0A6B0SKR9"/>
<dbReference type="GO" id="GO:0005737">
    <property type="term" value="C:cytoplasm"/>
    <property type="evidence" value="ECO:0007669"/>
    <property type="project" value="TreeGrafter"/>
</dbReference>
<gene>
    <name evidence="10" type="ORF">GRX66_05780</name>
</gene>
<dbReference type="EMBL" id="WUUU01000029">
    <property type="protein sequence ID" value="MXR20133.1"/>
    <property type="molecule type" value="Genomic_DNA"/>
</dbReference>
<keyword evidence="7" id="KW-0378">Hydrolase</keyword>
<dbReference type="GO" id="GO:0002953">
    <property type="term" value="F:5'-deoxynucleotidase activity"/>
    <property type="evidence" value="ECO:0007669"/>
    <property type="project" value="UniProtKB-EC"/>
</dbReference>
<dbReference type="CDD" id="cd00077">
    <property type="entry name" value="HDc"/>
    <property type="match status" value="1"/>
</dbReference>
<comment type="cofactor">
    <cofactor evidence="2">
        <name>Mn(2+)</name>
        <dbReference type="ChEBI" id="CHEBI:29035"/>
    </cofactor>
</comment>
<protein>
    <recommendedName>
        <fullName evidence="5">5'-deoxynucleotidase</fullName>
        <ecNumber evidence="5">3.1.3.89</ecNumber>
    </recommendedName>
</protein>
<evidence type="ECO:0000313" key="10">
    <source>
        <dbReference type="EMBL" id="MXR20133.1"/>
    </source>
</evidence>
<feature type="domain" description="HD/PDEase" evidence="9">
    <location>
        <begin position="30"/>
        <end position="148"/>
    </location>
</feature>
<evidence type="ECO:0000313" key="11">
    <source>
        <dbReference type="Proteomes" id="UP000471521"/>
    </source>
</evidence>
<dbReference type="Gene3D" id="1.10.3210.10">
    <property type="entry name" value="Hypothetical protein af1432"/>
    <property type="match status" value="1"/>
</dbReference>
<evidence type="ECO:0000256" key="3">
    <source>
        <dbReference type="ARBA" id="ARBA00001941"/>
    </source>
</evidence>
<dbReference type="Proteomes" id="UP000471521">
    <property type="component" value="Unassembled WGS sequence"/>
</dbReference>
<dbReference type="FunFam" id="1.10.3210.10:FF:000035">
    <property type="entry name" value="HD family hydrolase"/>
    <property type="match status" value="1"/>
</dbReference>